<dbReference type="Gene3D" id="1.20.1560.10">
    <property type="entry name" value="ABC transporter type 1, transmembrane domain"/>
    <property type="match status" value="1"/>
</dbReference>
<dbReference type="InterPro" id="IPR027417">
    <property type="entry name" value="P-loop_NTPase"/>
</dbReference>
<dbReference type="SUPFAM" id="SSF90123">
    <property type="entry name" value="ABC transporter transmembrane region"/>
    <property type="match status" value="1"/>
</dbReference>
<feature type="transmembrane region" description="Helical" evidence="7">
    <location>
        <begin position="48"/>
        <end position="69"/>
    </location>
</feature>
<evidence type="ECO:0000313" key="10">
    <source>
        <dbReference type="Proteomes" id="UP001291653"/>
    </source>
</evidence>
<dbReference type="InterPro" id="IPR036640">
    <property type="entry name" value="ABC1_TM_sf"/>
</dbReference>
<keyword evidence="5 7" id="KW-1133">Transmembrane helix</keyword>
<keyword evidence="3" id="KW-0547">Nucleotide-binding</keyword>
<keyword evidence="4 9" id="KW-0067">ATP-binding</keyword>
<dbReference type="PANTHER" id="PTHR43394:SF1">
    <property type="entry name" value="ATP-BINDING CASSETTE SUB-FAMILY B MEMBER 10, MITOCHONDRIAL"/>
    <property type="match status" value="1"/>
</dbReference>
<evidence type="ECO:0000256" key="7">
    <source>
        <dbReference type="SAM" id="Phobius"/>
    </source>
</evidence>
<dbReference type="InterPro" id="IPR017871">
    <property type="entry name" value="ABC_transporter-like_CS"/>
</dbReference>
<evidence type="ECO:0000256" key="5">
    <source>
        <dbReference type="ARBA" id="ARBA00022989"/>
    </source>
</evidence>
<dbReference type="PROSITE" id="PS50893">
    <property type="entry name" value="ABC_TRANSPORTER_2"/>
    <property type="match status" value="1"/>
</dbReference>
<dbReference type="SMART" id="SM00382">
    <property type="entry name" value="AAA"/>
    <property type="match status" value="1"/>
</dbReference>
<dbReference type="RefSeq" id="WP_323451388.1">
    <property type="nucleotide sequence ID" value="NZ_BSBI01000020.1"/>
</dbReference>
<evidence type="ECO:0000256" key="4">
    <source>
        <dbReference type="ARBA" id="ARBA00022840"/>
    </source>
</evidence>
<protein>
    <submittedName>
        <fullName evidence="9">ABC transporter ATP-binding protein/permease</fullName>
    </submittedName>
</protein>
<feature type="domain" description="ABC transporter" evidence="8">
    <location>
        <begin position="372"/>
        <end position="611"/>
    </location>
</feature>
<sequence length="626" mass="65800">MTTLQNPPPPADVHQQRTLAMTGRAVATELPALLAQATRMAWRTDRRAVLAVAAGQMVAAAATAVALLATTAVLTHLLNDRPWRASADAAWPAVGTLLVTLSVRYAAASAARLAAARIGPRCVTEASYAVVAGANRLELTAYEHPGVVDAMEAADDGAQAMADLVAEAQGVIASLAQMAAAVSVLVTLHPVLLPLVVLTAVPKAGATVRAARIEHMIRHETHPDRRMRHYLYRDTTKRGPAAEIRAAKMSAFLQGRFHEVSRRLDSAVLAGVHHAERARIVGDLGSGAGQLATWTALGALAATGRLDLAAAGTAVLAVRTVNAALADAAITAGRLFRSALYVGDWDRWTTLAEQHTARRGTQAVPAAGPKVIEAGNVTYTYPGADRPALDGVSVTVRRGEVVALVGENGAGKSTLIQLLTGLTLPGTGTVRWDGLDLADADPETVWEHVALVPQRFTEWPLSVRENIHLGTPGPGGDPAVHAAAATARADSVIARLPHGLDTSLAPSWADGHDLSGGQWQRIALARAFHRDAALLVLDEPTSALDSRAESALFATMRRMAVGRATILVTHRLISTRHADRIIVLHHGKVAEQGTFAELSAQPGGIFQELLTLQEGDRPTAPAMATP</sequence>
<dbReference type="InterPro" id="IPR003593">
    <property type="entry name" value="AAA+_ATPase"/>
</dbReference>
<dbReference type="Pfam" id="PF00005">
    <property type="entry name" value="ABC_tran"/>
    <property type="match status" value="1"/>
</dbReference>
<proteinExistence type="predicted"/>
<comment type="caution">
    <text evidence="9">The sequence shown here is derived from an EMBL/GenBank/DDBJ whole genome shotgun (WGS) entry which is preliminary data.</text>
</comment>
<feature type="transmembrane region" description="Helical" evidence="7">
    <location>
        <begin position="89"/>
        <end position="107"/>
    </location>
</feature>
<dbReference type="PROSITE" id="PS00211">
    <property type="entry name" value="ABC_TRANSPORTER_1"/>
    <property type="match status" value="1"/>
</dbReference>
<reference evidence="9 10" key="1">
    <citation type="submission" date="2022-10" db="EMBL/GenBank/DDBJ databases">
        <title>Draft genome sequence of Streptomyces sp. YSPA8.</title>
        <authorList>
            <person name="Moriuchi R."/>
            <person name="Dohra H."/>
            <person name="Yamamura H."/>
            <person name="Kodani S."/>
        </authorList>
    </citation>
    <scope>NUCLEOTIDE SEQUENCE [LARGE SCALE GENOMIC DNA]</scope>
    <source>
        <strain evidence="9 10">YSPA8</strain>
    </source>
</reference>
<evidence type="ECO:0000256" key="6">
    <source>
        <dbReference type="ARBA" id="ARBA00023136"/>
    </source>
</evidence>
<dbReference type="GO" id="GO:0005524">
    <property type="term" value="F:ATP binding"/>
    <property type="evidence" value="ECO:0007669"/>
    <property type="project" value="UniProtKB-KW"/>
</dbReference>
<evidence type="ECO:0000256" key="3">
    <source>
        <dbReference type="ARBA" id="ARBA00022741"/>
    </source>
</evidence>
<comment type="subcellular location">
    <subcellularLocation>
        <location evidence="1">Cell membrane</location>
        <topology evidence="1">Multi-pass membrane protein</topology>
    </subcellularLocation>
</comment>
<dbReference type="PANTHER" id="PTHR43394">
    <property type="entry name" value="ATP-DEPENDENT PERMEASE MDL1, MITOCHONDRIAL"/>
    <property type="match status" value="1"/>
</dbReference>
<evidence type="ECO:0000313" key="9">
    <source>
        <dbReference type="EMBL" id="GLF99450.1"/>
    </source>
</evidence>
<keyword evidence="2 7" id="KW-0812">Transmembrane</keyword>
<dbReference type="CDD" id="cd03228">
    <property type="entry name" value="ABCC_MRP_Like"/>
    <property type="match status" value="1"/>
</dbReference>
<keyword evidence="6 7" id="KW-0472">Membrane</keyword>
<dbReference type="SUPFAM" id="SSF52540">
    <property type="entry name" value="P-loop containing nucleoside triphosphate hydrolases"/>
    <property type="match status" value="1"/>
</dbReference>
<dbReference type="EMBL" id="BSBI01000020">
    <property type="protein sequence ID" value="GLF99450.1"/>
    <property type="molecule type" value="Genomic_DNA"/>
</dbReference>
<keyword evidence="10" id="KW-1185">Reference proteome</keyword>
<dbReference type="Proteomes" id="UP001291653">
    <property type="component" value="Unassembled WGS sequence"/>
</dbReference>
<dbReference type="InterPro" id="IPR003439">
    <property type="entry name" value="ABC_transporter-like_ATP-bd"/>
</dbReference>
<gene>
    <name evidence="9" type="ORF">SYYSPA8_34155</name>
</gene>
<organism evidence="9 10">
    <name type="scientific">Streptomyces yaizuensis</name>
    <dbReference type="NCBI Taxonomy" id="2989713"/>
    <lineage>
        <taxon>Bacteria</taxon>
        <taxon>Bacillati</taxon>
        <taxon>Actinomycetota</taxon>
        <taxon>Actinomycetes</taxon>
        <taxon>Kitasatosporales</taxon>
        <taxon>Streptomycetaceae</taxon>
        <taxon>Streptomyces</taxon>
    </lineage>
</organism>
<name>A0ABQ5PA53_9ACTN</name>
<dbReference type="Gene3D" id="3.40.50.300">
    <property type="entry name" value="P-loop containing nucleotide triphosphate hydrolases"/>
    <property type="match status" value="1"/>
</dbReference>
<evidence type="ECO:0000256" key="2">
    <source>
        <dbReference type="ARBA" id="ARBA00022692"/>
    </source>
</evidence>
<dbReference type="InterPro" id="IPR039421">
    <property type="entry name" value="Type_1_exporter"/>
</dbReference>
<accession>A0ABQ5PA53</accession>
<evidence type="ECO:0000259" key="8">
    <source>
        <dbReference type="PROSITE" id="PS50893"/>
    </source>
</evidence>
<evidence type="ECO:0000256" key="1">
    <source>
        <dbReference type="ARBA" id="ARBA00004651"/>
    </source>
</evidence>